<gene>
    <name evidence="1" type="ORF">MSAR_02600</name>
</gene>
<organism evidence="1 2">
    <name type="scientific">Mycolicibacterium sarraceniae</name>
    <dbReference type="NCBI Taxonomy" id="1534348"/>
    <lineage>
        <taxon>Bacteria</taxon>
        <taxon>Bacillati</taxon>
        <taxon>Actinomycetota</taxon>
        <taxon>Actinomycetes</taxon>
        <taxon>Mycobacteriales</taxon>
        <taxon>Mycobacteriaceae</taxon>
        <taxon>Mycolicibacterium</taxon>
    </lineage>
</organism>
<proteinExistence type="predicted"/>
<dbReference type="EMBL" id="AP022595">
    <property type="protein sequence ID" value="BBY57124.1"/>
    <property type="molecule type" value="Genomic_DNA"/>
</dbReference>
<evidence type="ECO:0000313" key="2">
    <source>
        <dbReference type="Proteomes" id="UP000466445"/>
    </source>
</evidence>
<evidence type="ECO:0000313" key="1">
    <source>
        <dbReference type="EMBL" id="BBY57124.1"/>
    </source>
</evidence>
<dbReference type="AlphaFoldDB" id="A0A7I7SJI6"/>
<accession>A0A7I7SJI6</accession>
<evidence type="ECO:0008006" key="3">
    <source>
        <dbReference type="Google" id="ProtNLM"/>
    </source>
</evidence>
<dbReference type="Proteomes" id="UP000466445">
    <property type="component" value="Chromosome"/>
</dbReference>
<keyword evidence="2" id="KW-1185">Reference proteome</keyword>
<reference evidence="1 2" key="1">
    <citation type="journal article" date="2019" name="Emerg. Microbes Infect.">
        <title>Comprehensive subspecies identification of 175 nontuberculous mycobacteria species based on 7547 genomic profiles.</title>
        <authorList>
            <person name="Matsumoto Y."/>
            <person name="Kinjo T."/>
            <person name="Motooka D."/>
            <person name="Nabeya D."/>
            <person name="Jung N."/>
            <person name="Uechi K."/>
            <person name="Horii T."/>
            <person name="Iida T."/>
            <person name="Fujita J."/>
            <person name="Nakamura S."/>
        </authorList>
    </citation>
    <scope>NUCLEOTIDE SEQUENCE [LARGE SCALE GENOMIC DNA]</scope>
    <source>
        <strain evidence="1 2">JCM 30395</strain>
    </source>
</reference>
<name>A0A7I7SJI6_9MYCO</name>
<sequence>MLHPDQLVMAQPRRTLVTHTSVCQLNTDIRAWIDTCNDNPRPSVWTQTADQILASIASYCTRINDSGH</sequence>
<protein>
    <recommendedName>
        <fullName evidence="3">Transposase</fullName>
    </recommendedName>
</protein>
<dbReference type="KEGG" id="msar:MSAR_02600"/>